<evidence type="ECO:0000313" key="3">
    <source>
        <dbReference type="Proteomes" id="UP000665043"/>
    </source>
</evidence>
<sequence length="203" mass="23318">MGKWFPTVYDFFMKPLEKHRFKDIRSNLIAKAKGRVLEIGSGSGINLPHYQHCVEQVTAIDPNEQMLQRSAKFVRQGKVQVQLIKAEAEKLPFADNTFDTVVATLVFCTVADPQKAILEIKRVSKPGARILLFEHVKVHHPFWAKIQDILTPAWKKVCDGCHLNRNTLDYIKQADLSVLEFKNYYKGIFITVDCSYQPEVNKK</sequence>
<keyword evidence="3" id="KW-1185">Reference proteome</keyword>
<dbReference type="Proteomes" id="UP000665043">
    <property type="component" value="Chromosome"/>
</dbReference>
<dbReference type="Pfam" id="PF08241">
    <property type="entry name" value="Methyltransf_11"/>
    <property type="match status" value="1"/>
</dbReference>
<dbReference type="GO" id="GO:0032259">
    <property type="term" value="P:methylation"/>
    <property type="evidence" value="ECO:0007669"/>
    <property type="project" value="UniProtKB-KW"/>
</dbReference>
<dbReference type="InterPro" id="IPR052356">
    <property type="entry name" value="Thiol_S-MT"/>
</dbReference>
<name>A0ABX7VT49_9BACI</name>
<evidence type="ECO:0000313" key="2">
    <source>
        <dbReference type="EMBL" id="QTM98765.1"/>
    </source>
</evidence>
<dbReference type="PANTHER" id="PTHR45036:SF1">
    <property type="entry name" value="METHYLTRANSFERASE LIKE 7A"/>
    <property type="match status" value="1"/>
</dbReference>
<dbReference type="Gene3D" id="3.40.50.150">
    <property type="entry name" value="Vaccinia Virus protein VP39"/>
    <property type="match status" value="1"/>
</dbReference>
<dbReference type="InterPro" id="IPR013216">
    <property type="entry name" value="Methyltransf_11"/>
</dbReference>
<dbReference type="PANTHER" id="PTHR45036">
    <property type="entry name" value="METHYLTRANSFERASE LIKE 7B"/>
    <property type="match status" value="1"/>
</dbReference>
<dbReference type="EMBL" id="CP046956">
    <property type="protein sequence ID" value="QTM98765.1"/>
    <property type="molecule type" value="Genomic_DNA"/>
</dbReference>
<gene>
    <name evidence="2" type="ORF">ERJ70_05320</name>
</gene>
<accession>A0ABX7VT49</accession>
<evidence type="ECO:0000259" key="1">
    <source>
        <dbReference type="Pfam" id="PF08241"/>
    </source>
</evidence>
<keyword evidence="2" id="KW-0489">Methyltransferase</keyword>
<organism evidence="2 3">
    <name type="scientific">Sediminibacillus dalangtanensis</name>
    <dbReference type="NCBI Taxonomy" id="2729421"/>
    <lineage>
        <taxon>Bacteria</taxon>
        <taxon>Bacillati</taxon>
        <taxon>Bacillota</taxon>
        <taxon>Bacilli</taxon>
        <taxon>Bacillales</taxon>
        <taxon>Bacillaceae</taxon>
        <taxon>Sediminibacillus</taxon>
    </lineage>
</organism>
<dbReference type="RefSeq" id="WP_209367708.1">
    <property type="nucleotide sequence ID" value="NZ_CP046956.1"/>
</dbReference>
<dbReference type="InterPro" id="IPR029063">
    <property type="entry name" value="SAM-dependent_MTases_sf"/>
</dbReference>
<dbReference type="GO" id="GO:0008168">
    <property type="term" value="F:methyltransferase activity"/>
    <property type="evidence" value="ECO:0007669"/>
    <property type="project" value="UniProtKB-KW"/>
</dbReference>
<feature type="domain" description="Methyltransferase type 11" evidence="1">
    <location>
        <begin position="37"/>
        <end position="131"/>
    </location>
</feature>
<dbReference type="CDD" id="cd02440">
    <property type="entry name" value="AdoMet_MTases"/>
    <property type="match status" value="1"/>
</dbReference>
<protein>
    <submittedName>
        <fullName evidence="2">Methyltransferase domain-containing protein</fullName>
    </submittedName>
</protein>
<proteinExistence type="predicted"/>
<dbReference type="SUPFAM" id="SSF53335">
    <property type="entry name" value="S-adenosyl-L-methionine-dependent methyltransferases"/>
    <property type="match status" value="1"/>
</dbReference>
<reference evidence="2 3" key="1">
    <citation type="submission" date="2019-12" db="EMBL/GenBank/DDBJ databases">
        <title>The whole genome sequencing of a strain isolated from a Mars analog, Dalangtan Playa.</title>
        <authorList>
            <person name="Huang T."/>
        </authorList>
    </citation>
    <scope>NUCLEOTIDE SEQUENCE [LARGE SCALE GENOMIC DNA]</scope>
    <source>
        <strain evidence="2 3">DP4-553-S</strain>
    </source>
</reference>
<keyword evidence="2" id="KW-0808">Transferase</keyword>